<reference evidence="1" key="1">
    <citation type="journal article" date="2014" name="Int. J. Syst. Evol. Microbiol.">
        <title>Complete genome sequence of Corynebacterium casei LMG S-19264T (=DSM 44701T), isolated from a smear-ripened cheese.</title>
        <authorList>
            <consortium name="US DOE Joint Genome Institute (JGI-PGF)"/>
            <person name="Walter F."/>
            <person name="Albersmeier A."/>
            <person name="Kalinowski J."/>
            <person name="Ruckert C."/>
        </authorList>
    </citation>
    <scope>NUCLEOTIDE SEQUENCE</scope>
    <source>
        <strain evidence="1">CGMCC 1.6293</strain>
    </source>
</reference>
<keyword evidence="2" id="KW-1185">Reference proteome</keyword>
<dbReference type="Pfam" id="PF11927">
    <property type="entry name" value="HODM_asu-like"/>
    <property type="match status" value="1"/>
</dbReference>
<name>A0A917SM16_9RHOB</name>
<dbReference type="RefSeq" id="WP_028285480.1">
    <property type="nucleotide sequence ID" value="NZ_BMLF01000001.1"/>
</dbReference>
<dbReference type="EMBL" id="BMLF01000001">
    <property type="protein sequence ID" value="GGL86413.1"/>
    <property type="molecule type" value="Genomic_DNA"/>
</dbReference>
<proteinExistence type="predicted"/>
<gene>
    <name evidence="1" type="ORF">GCM10011534_05440</name>
</gene>
<accession>A0A917SM16</accession>
<protein>
    <recommendedName>
        <fullName evidence="3">DUF3445 domain-containing protein</fullName>
    </recommendedName>
</protein>
<comment type="caution">
    <text evidence="1">The sequence shown here is derived from an EMBL/GenBank/DDBJ whole genome shotgun (WGS) entry which is preliminary data.</text>
</comment>
<evidence type="ECO:0000313" key="1">
    <source>
        <dbReference type="EMBL" id="GGL86413.1"/>
    </source>
</evidence>
<evidence type="ECO:0000313" key="2">
    <source>
        <dbReference type="Proteomes" id="UP000649829"/>
    </source>
</evidence>
<reference evidence="1" key="2">
    <citation type="submission" date="2020-09" db="EMBL/GenBank/DDBJ databases">
        <authorList>
            <person name="Sun Q."/>
            <person name="Zhou Y."/>
        </authorList>
    </citation>
    <scope>NUCLEOTIDE SEQUENCE</scope>
    <source>
        <strain evidence="1">CGMCC 1.6293</strain>
    </source>
</reference>
<organism evidence="1 2">
    <name type="scientific">Pseudooceanicola nanhaiensis</name>
    <dbReference type="NCBI Taxonomy" id="375761"/>
    <lineage>
        <taxon>Bacteria</taxon>
        <taxon>Pseudomonadati</taxon>
        <taxon>Pseudomonadota</taxon>
        <taxon>Alphaproteobacteria</taxon>
        <taxon>Rhodobacterales</taxon>
        <taxon>Paracoccaceae</taxon>
        <taxon>Pseudooceanicola</taxon>
    </lineage>
</organism>
<dbReference type="InterPro" id="IPR021848">
    <property type="entry name" value="HODM_asu-like"/>
</dbReference>
<sequence>MTPILQTRLPYAETDRRPLPGIQPLDPGEWLIADDAFAGQMAERARLLGGMRDKVVALTPEGAEAASELMESVLAFLQTRAGYSCAEGTVTRPDGVTVTLDPADPLGTLGLLVQEDLCILEKPAGAAEHVLTGAVLCFPSAWTLAQKIGRPLMRIHAPVEEYDEGIGRRVQRLFDGVQVGRPLWRFNWLPTNDTALFRPKLEYADKIRATGMPYLRSERQTILRLPRTRAVIFGIHTYMVEWPPA</sequence>
<evidence type="ECO:0008006" key="3">
    <source>
        <dbReference type="Google" id="ProtNLM"/>
    </source>
</evidence>
<dbReference type="Proteomes" id="UP000649829">
    <property type="component" value="Unassembled WGS sequence"/>
</dbReference>
<dbReference type="AlphaFoldDB" id="A0A917SM16"/>